<sequence length="973" mass="106954">MSIPWRQRKTRLAALVLSRCDEDVDGTAVDRLMHGQSVIGKTTKTAEIDALRFQDKDLQVVGPLEYGQFGVIEVVSCRLDNKVYVRKSIEKAFAMRTREQCSPQTERNILLAATLTDSPWAPHLLAAYQMPQHLHLVMDYAEGGNLWDVLESSPHEGKLLEADLKWWAPQAVSAIHWCHSQGFAHRDIKPHNFVLSKDGHILLIDFGSAAPLLPPGPDGSQKLPRKHCLVPCGTCDYISPEILRAHEEALVALEMEDDEDEMPISKEAKEDAEGYGIETDWWSLGAMLYELAYGIAPFFANEIRHTYQRILNHQKGLRFEAGISIEFQDLLHRLLTDADKRLGRRNIMEITDHPFFHGINWSTLPSQSAPEDLHLPQFTYAQPEPAPKGSPMVADPSAEEQFSQGFAFSAFFQSSHASSSPGMSFLRNSTTPRPASRISMRDDPSSAFIGFSWGPTLDAFPDQPQLSPEWKAANFTLPHTTPTPFRKMSVVHPTPGQQYLTPAYTTSSLATPNRYTSHAFITPVKPYASSPMHTIQRTSTLRRTAGKRNVSEREAMKQLVEAIGMSARKKVLESGRKPRFLTKSNLGYTATRRRSGSTSSNHSLNRQPSLKSVKSEEFPPASSQTAAAAATTGNSNNANGGTLRKELRFSAPIPMPNYNYGSTDEDADFSYSGQTTSKTSRLAPLVLGATHSTITSNNNTARAIGGNTTADSGGIVYYPSSGSEITDSEGPPSPSPSPRPGSAMSFISRRSATPTTTMSTFSARLRSGSGSYSASATGFLGIPSPHVTTQGGVAGTSWPRPWEDKDRAKDTGGGSGTHVNGKQNAAVGQCVPKFEFRPQDNAAAATSRSATVVKPKTKTPSPSPPTRGQIAITRLSRQNASSSFEEENTAKSRYNRRHSVQAVPQHLESDDDEYETEEEEDEEEDKGQGFNPAVYEAANNLWDELEDRHHRMMTDIKKLEQRLDCVSRTVGGC</sequence>
<evidence type="ECO:0000256" key="1">
    <source>
        <dbReference type="ARBA" id="ARBA00022527"/>
    </source>
</evidence>
<evidence type="ECO:0000256" key="10">
    <source>
        <dbReference type="SAM" id="MobiDB-lite"/>
    </source>
</evidence>
<feature type="region of interest" description="Disordered" evidence="10">
    <location>
        <begin position="418"/>
        <end position="441"/>
    </location>
</feature>
<evidence type="ECO:0000256" key="7">
    <source>
        <dbReference type="ARBA" id="ARBA00038271"/>
    </source>
</evidence>
<evidence type="ECO:0000313" key="13">
    <source>
        <dbReference type="Proteomes" id="UP000307440"/>
    </source>
</evidence>
<accession>A0A5C3KIR1</accession>
<dbReference type="PROSITE" id="PS00108">
    <property type="entry name" value="PROTEIN_KINASE_ST"/>
    <property type="match status" value="1"/>
</dbReference>
<protein>
    <submittedName>
        <fullName evidence="12">Kinase-like protein</fullName>
    </submittedName>
</protein>
<evidence type="ECO:0000256" key="2">
    <source>
        <dbReference type="ARBA" id="ARBA00022553"/>
    </source>
</evidence>
<dbReference type="AlphaFoldDB" id="A0A5C3KIR1"/>
<dbReference type="InterPro" id="IPR045270">
    <property type="entry name" value="STKc_AGC"/>
</dbReference>
<comment type="catalytic activity">
    <reaction evidence="8">
        <text>L-threonyl-[protein] + ATP = O-phospho-L-threonyl-[protein] + ADP + H(+)</text>
        <dbReference type="Rhea" id="RHEA:46608"/>
        <dbReference type="Rhea" id="RHEA-COMP:11060"/>
        <dbReference type="Rhea" id="RHEA-COMP:11605"/>
        <dbReference type="ChEBI" id="CHEBI:15378"/>
        <dbReference type="ChEBI" id="CHEBI:30013"/>
        <dbReference type="ChEBI" id="CHEBI:30616"/>
        <dbReference type="ChEBI" id="CHEBI:61977"/>
        <dbReference type="ChEBI" id="CHEBI:456216"/>
        <dbReference type="EC" id="2.7.11.1"/>
    </reaction>
</comment>
<dbReference type="Gene3D" id="1.10.510.10">
    <property type="entry name" value="Transferase(Phosphotransferase) domain 1"/>
    <property type="match status" value="1"/>
</dbReference>
<feature type="compositionally biased region" description="Basic and acidic residues" evidence="10">
    <location>
        <begin position="801"/>
        <end position="810"/>
    </location>
</feature>
<dbReference type="InterPro" id="IPR008271">
    <property type="entry name" value="Ser/Thr_kinase_AS"/>
</dbReference>
<dbReference type="InterPro" id="IPR011009">
    <property type="entry name" value="Kinase-like_dom_sf"/>
</dbReference>
<dbReference type="CDD" id="cd05123">
    <property type="entry name" value="STKc_AGC"/>
    <property type="match status" value="1"/>
</dbReference>
<dbReference type="GO" id="GO:0005524">
    <property type="term" value="F:ATP binding"/>
    <property type="evidence" value="ECO:0007669"/>
    <property type="project" value="UniProtKB-KW"/>
</dbReference>
<feature type="region of interest" description="Disordered" evidence="10">
    <location>
        <begin position="583"/>
        <end position="643"/>
    </location>
</feature>
<feature type="domain" description="Protein kinase" evidence="11">
    <location>
        <begin position="58"/>
        <end position="356"/>
    </location>
</feature>
<dbReference type="PANTHER" id="PTHR22988">
    <property type="entry name" value="MYOTONIC DYSTROPHY S/T KINASE-RELATED"/>
    <property type="match status" value="1"/>
</dbReference>
<feature type="region of interest" description="Disordered" evidence="10">
    <location>
        <begin position="719"/>
        <end position="758"/>
    </location>
</feature>
<name>A0A5C3KIR1_COPMA</name>
<evidence type="ECO:0000256" key="5">
    <source>
        <dbReference type="ARBA" id="ARBA00022777"/>
    </source>
</evidence>
<keyword evidence="3" id="KW-0808">Transferase</keyword>
<evidence type="ECO:0000256" key="6">
    <source>
        <dbReference type="ARBA" id="ARBA00022840"/>
    </source>
</evidence>
<proteinExistence type="inferred from homology"/>
<organism evidence="12 13">
    <name type="scientific">Coprinopsis marcescibilis</name>
    <name type="common">Agaric fungus</name>
    <name type="synonym">Psathyrella marcescibilis</name>
    <dbReference type="NCBI Taxonomy" id="230819"/>
    <lineage>
        <taxon>Eukaryota</taxon>
        <taxon>Fungi</taxon>
        <taxon>Dikarya</taxon>
        <taxon>Basidiomycota</taxon>
        <taxon>Agaricomycotina</taxon>
        <taxon>Agaricomycetes</taxon>
        <taxon>Agaricomycetidae</taxon>
        <taxon>Agaricales</taxon>
        <taxon>Agaricineae</taxon>
        <taxon>Psathyrellaceae</taxon>
        <taxon>Coprinopsis</taxon>
    </lineage>
</organism>
<feature type="compositionally biased region" description="Acidic residues" evidence="10">
    <location>
        <begin position="909"/>
        <end position="925"/>
    </location>
</feature>
<evidence type="ECO:0000259" key="11">
    <source>
        <dbReference type="PROSITE" id="PS50011"/>
    </source>
</evidence>
<keyword evidence="6" id="KW-0067">ATP-binding</keyword>
<feature type="compositionally biased region" description="Low complexity" evidence="10">
    <location>
        <begin position="621"/>
        <end position="642"/>
    </location>
</feature>
<keyword evidence="5 12" id="KW-0418">Kinase</keyword>
<dbReference type="Pfam" id="PF00069">
    <property type="entry name" value="Pkinase"/>
    <property type="match status" value="1"/>
</dbReference>
<feature type="region of interest" description="Disordered" evidence="10">
    <location>
        <begin position="783"/>
        <end position="822"/>
    </location>
</feature>
<evidence type="ECO:0000256" key="9">
    <source>
        <dbReference type="ARBA" id="ARBA00048679"/>
    </source>
</evidence>
<dbReference type="GO" id="GO:0005737">
    <property type="term" value="C:cytoplasm"/>
    <property type="evidence" value="ECO:0007669"/>
    <property type="project" value="TreeGrafter"/>
</dbReference>
<evidence type="ECO:0000256" key="4">
    <source>
        <dbReference type="ARBA" id="ARBA00022741"/>
    </source>
</evidence>
<keyword evidence="2" id="KW-0597">Phosphoprotein</keyword>
<keyword evidence="1" id="KW-0723">Serine/threonine-protein kinase</keyword>
<keyword evidence="13" id="KW-1185">Reference proteome</keyword>
<feature type="compositionally biased region" description="Polar residues" evidence="10">
    <location>
        <begin position="601"/>
        <end position="612"/>
    </location>
</feature>
<gene>
    <name evidence="12" type="ORF">FA15DRAFT_647978</name>
</gene>
<comment type="similarity">
    <text evidence="7">Belongs to the protein kinase superfamily. STE Ser/Thr protein kinase family. COT1 subfamily.</text>
</comment>
<dbReference type="GO" id="GO:0005856">
    <property type="term" value="C:cytoskeleton"/>
    <property type="evidence" value="ECO:0007669"/>
    <property type="project" value="TreeGrafter"/>
</dbReference>
<dbReference type="PANTHER" id="PTHR22988:SF71">
    <property type="entry name" value="CITRON RHO-INTERACTING KINASE"/>
    <property type="match status" value="1"/>
</dbReference>
<dbReference type="OrthoDB" id="3359639at2759"/>
<dbReference type="STRING" id="230819.A0A5C3KIR1"/>
<dbReference type="Proteomes" id="UP000307440">
    <property type="component" value="Unassembled WGS sequence"/>
</dbReference>
<evidence type="ECO:0000256" key="3">
    <source>
        <dbReference type="ARBA" id="ARBA00022679"/>
    </source>
</evidence>
<dbReference type="InterPro" id="IPR050839">
    <property type="entry name" value="Rho-assoc_Ser/Thr_Kinase"/>
</dbReference>
<dbReference type="GO" id="GO:0004674">
    <property type="term" value="F:protein serine/threonine kinase activity"/>
    <property type="evidence" value="ECO:0007669"/>
    <property type="project" value="UniProtKB-KW"/>
</dbReference>
<keyword evidence="4" id="KW-0547">Nucleotide-binding</keyword>
<feature type="compositionally biased region" description="Polar residues" evidence="10">
    <location>
        <begin position="748"/>
        <end position="758"/>
    </location>
</feature>
<dbReference type="GO" id="GO:0031032">
    <property type="term" value="P:actomyosin structure organization"/>
    <property type="evidence" value="ECO:0007669"/>
    <property type="project" value="TreeGrafter"/>
</dbReference>
<dbReference type="SMART" id="SM00220">
    <property type="entry name" value="S_TKc"/>
    <property type="match status" value="1"/>
</dbReference>
<feature type="region of interest" description="Disordered" evidence="10">
    <location>
        <begin position="840"/>
        <end position="932"/>
    </location>
</feature>
<dbReference type="EMBL" id="ML210326">
    <property type="protein sequence ID" value="TFK19767.1"/>
    <property type="molecule type" value="Genomic_DNA"/>
</dbReference>
<evidence type="ECO:0000313" key="12">
    <source>
        <dbReference type="EMBL" id="TFK19767.1"/>
    </source>
</evidence>
<dbReference type="InterPro" id="IPR000719">
    <property type="entry name" value="Prot_kinase_dom"/>
</dbReference>
<dbReference type="Gene3D" id="3.30.200.20">
    <property type="entry name" value="Phosphorylase Kinase, domain 1"/>
    <property type="match status" value="1"/>
</dbReference>
<dbReference type="SUPFAM" id="SSF56112">
    <property type="entry name" value="Protein kinase-like (PK-like)"/>
    <property type="match status" value="1"/>
</dbReference>
<reference evidence="12 13" key="1">
    <citation type="journal article" date="2019" name="Nat. Ecol. Evol.">
        <title>Megaphylogeny resolves global patterns of mushroom evolution.</title>
        <authorList>
            <person name="Varga T."/>
            <person name="Krizsan K."/>
            <person name="Foldi C."/>
            <person name="Dima B."/>
            <person name="Sanchez-Garcia M."/>
            <person name="Sanchez-Ramirez S."/>
            <person name="Szollosi G.J."/>
            <person name="Szarkandi J.G."/>
            <person name="Papp V."/>
            <person name="Albert L."/>
            <person name="Andreopoulos W."/>
            <person name="Angelini C."/>
            <person name="Antonin V."/>
            <person name="Barry K.W."/>
            <person name="Bougher N.L."/>
            <person name="Buchanan P."/>
            <person name="Buyck B."/>
            <person name="Bense V."/>
            <person name="Catcheside P."/>
            <person name="Chovatia M."/>
            <person name="Cooper J."/>
            <person name="Damon W."/>
            <person name="Desjardin D."/>
            <person name="Finy P."/>
            <person name="Geml J."/>
            <person name="Haridas S."/>
            <person name="Hughes K."/>
            <person name="Justo A."/>
            <person name="Karasinski D."/>
            <person name="Kautmanova I."/>
            <person name="Kiss B."/>
            <person name="Kocsube S."/>
            <person name="Kotiranta H."/>
            <person name="LaButti K.M."/>
            <person name="Lechner B.E."/>
            <person name="Liimatainen K."/>
            <person name="Lipzen A."/>
            <person name="Lukacs Z."/>
            <person name="Mihaltcheva S."/>
            <person name="Morgado L.N."/>
            <person name="Niskanen T."/>
            <person name="Noordeloos M.E."/>
            <person name="Ohm R.A."/>
            <person name="Ortiz-Santana B."/>
            <person name="Ovrebo C."/>
            <person name="Racz N."/>
            <person name="Riley R."/>
            <person name="Savchenko A."/>
            <person name="Shiryaev A."/>
            <person name="Soop K."/>
            <person name="Spirin V."/>
            <person name="Szebenyi C."/>
            <person name="Tomsovsky M."/>
            <person name="Tulloss R.E."/>
            <person name="Uehling J."/>
            <person name="Grigoriev I.V."/>
            <person name="Vagvolgyi C."/>
            <person name="Papp T."/>
            <person name="Martin F.M."/>
            <person name="Miettinen O."/>
            <person name="Hibbett D.S."/>
            <person name="Nagy L.G."/>
        </authorList>
    </citation>
    <scope>NUCLEOTIDE SEQUENCE [LARGE SCALE GENOMIC DNA]</scope>
    <source>
        <strain evidence="12 13">CBS 121175</strain>
    </source>
</reference>
<feature type="compositionally biased region" description="Low complexity" evidence="10">
    <location>
        <begin position="842"/>
        <end position="860"/>
    </location>
</feature>
<dbReference type="PROSITE" id="PS50011">
    <property type="entry name" value="PROTEIN_KINASE_DOM"/>
    <property type="match status" value="1"/>
</dbReference>
<comment type="catalytic activity">
    <reaction evidence="9">
        <text>L-seryl-[protein] + ATP = O-phospho-L-seryl-[protein] + ADP + H(+)</text>
        <dbReference type="Rhea" id="RHEA:17989"/>
        <dbReference type="Rhea" id="RHEA-COMP:9863"/>
        <dbReference type="Rhea" id="RHEA-COMP:11604"/>
        <dbReference type="ChEBI" id="CHEBI:15378"/>
        <dbReference type="ChEBI" id="CHEBI:29999"/>
        <dbReference type="ChEBI" id="CHEBI:30616"/>
        <dbReference type="ChEBI" id="CHEBI:83421"/>
        <dbReference type="ChEBI" id="CHEBI:456216"/>
        <dbReference type="EC" id="2.7.11.1"/>
    </reaction>
</comment>
<evidence type="ECO:0000256" key="8">
    <source>
        <dbReference type="ARBA" id="ARBA00047899"/>
    </source>
</evidence>